<reference evidence="2" key="1">
    <citation type="submission" date="2016-10" db="EMBL/GenBank/DDBJ databases">
        <authorList>
            <person name="Varghese N."/>
            <person name="Submissions S."/>
        </authorList>
    </citation>
    <scope>NUCLEOTIDE SEQUENCE [LARGE SCALE GENOMIC DNA]</scope>
    <source>
        <strain evidence="2">DS-12</strain>
    </source>
</reference>
<organism evidence="1 2">
    <name type="scientific">Paenimyroides ummariense</name>
    <dbReference type="NCBI Taxonomy" id="913024"/>
    <lineage>
        <taxon>Bacteria</taxon>
        <taxon>Pseudomonadati</taxon>
        <taxon>Bacteroidota</taxon>
        <taxon>Flavobacteriia</taxon>
        <taxon>Flavobacteriales</taxon>
        <taxon>Flavobacteriaceae</taxon>
        <taxon>Paenimyroides</taxon>
    </lineage>
</organism>
<name>A0A1I5CTQ4_9FLAO</name>
<evidence type="ECO:0000313" key="2">
    <source>
        <dbReference type="Proteomes" id="UP000199036"/>
    </source>
</evidence>
<proteinExistence type="predicted"/>
<dbReference type="STRING" id="913024.SAMN05421741_11347"/>
<accession>A0A1I5CTQ4</accession>
<gene>
    <name evidence="1" type="ORF">SAMN05421741_11347</name>
</gene>
<dbReference type="EMBL" id="FOVI01000013">
    <property type="protein sequence ID" value="SFN90031.1"/>
    <property type="molecule type" value="Genomic_DNA"/>
</dbReference>
<protein>
    <submittedName>
        <fullName evidence="1">Uncharacterized protein</fullName>
    </submittedName>
</protein>
<keyword evidence="2" id="KW-1185">Reference proteome</keyword>
<evidence type="ECO:0000313" key="1">
    <source>
        <dbReference type="EMBL" id="SFN90031.1"/>
    </source>
</evidence>
<dbReference type="AlphaFoldDB" id="A0A1I5CTQ4"/>
<sequence length="147" mass="17567">MKKRNILLFPFMPLENHSILENSTLHEIQKQWIEDIITVLTPFKYKISANKGGEINHFYNTSTDIDDGLYITKLDGILTGMPFHFRWYCSSINYRIIIQTSKNRHRISWQYNFTSKNNIASLYFLIFKRKKIKFFLDEKVLSVHKKS</sequence>
<dbReference type="Proteomes" id="UP000199036">
    <property type="component" value="Unassembled WGS sequence"/>
</dbReference>